<evidence type="ECO:0000313" key="3">
    <source>
        <dbReference type="Proteomes" id="UP000011543"/>
    </source>
</evidence>
<keyword evidence="1" id="KW-0812">Transmembrane</keyword>
<dbReference type="AlphaFoldDB" id="L9UYQ2"/>
<dbReference type="PATRIC" id="fig|547559.17.peg.1891"/>
<dbReference type="GO" id="GO:0005886">
    <property type="term" value="C:plasma membrane"/>
    <property type="evidence" value="ECO:0007669"/>
    <property type="project" value="UniProtKB-SubCell"/>
</dbReference>
<keyword evidence="1" id="KW-0472">Membrane</keyword>
<evidence type="ECO:0000313" key="2">
    <source>
        <dbReference type="EMBL" id="ELY29856.1"/>
    </source>
</evidence>
<dbReference type="RefSeq" id="WP_004267295.1">
    <property type="nucleotide sequence ID" value="NC_013922.1"/>
</dbReference>
<keyword evidence="1" id="KW-1133">Transmembrane helix</keyword>
<feature type="transmembrane region" description="Helical" evidence="1">
    <location>
        <begin position="214"/>
        <end position="238"/>
    </location>
</feature>
<comment type="caution">
    <text evidence="2">The sequence shown here is derived from an EMBL/GenBank/DDBJ whole genome shotgun (WGS) entry which is preliminary data.</text>
</comment>
<evidence type="ECO:0000256" key="1">
    <source>
        <dbReference type="SAM" id="Phobius"/>
    </source>
</evidence>
<reference evidence="2 3" key="1">
    <citation type="journal article" date="2014" name="PLoS Genet.">
        <title>Phylogenetically driven sequencing of extremely halophilic archaea reveals strategies for static and dynamic osmo-response.</title>
        <authorList>
            <person name="Becker E.A."/>
            <person name="Seitzer P.M."/>
            <person name="Tritt A."/>
            <person name="Larsen D."/>
            <person name="Krusor M."/>
            <person name="Yao A.I."/>
            <person name="Wu D."/>
            <person name="Madern D."/>
            <person name="Eisen J.A."/>
            <person name="Darling A.E."/>
            <person name="Facciotti M.T."/>
        </authorList>
    </citation>
    <scope>NUCLEOTIDE SEQUENCE [LARGE SCALE GENOMIC DNA]</scope>
    <source>
        <strain evidence="3">ATCC 43099 / DSM 3394 / CCM 3739 / CIP 104546 / IAM 13178 / JCM 8861 / NBRC 102185 / NCIMB 2190 / MS3</strain>
    </source>
</reference>
<sequence length="325" mass="35262">MKLSTFVESSGGTERTTPTNTAAQARIAAAIATMEIRQFRWSRLVALFVAFFGFSAWRIASSIRPVEGEGGRGSRYTFLEYPETYDAAYAVYGFMSYTFHVNSFVFLVPLLGLVLGYGAVVTPRATGQLKTVLSFPCSRAAILLGTVLGRGIILTAVIGTGLLVGWITILVQFETAQAGFYAAFSAATIGYGFVWLSIGFALSSLFATPRRVAAAVFTVFIGFTFNWHEIAVNALGLFPDAYSVDPRQAYLILASAPYEEIIPKVHLAPHEDIDGFGTTVVGTQIAEVATVPLHLSWPVAVCVLGLWIVVPLAFTYNRLRRLSLT</sequence>
<dbReference type="GO" id="GO:0140359">
    <property type="term" value="F:ABC-type transporter activity"/>
    <property type="evidence" value="ECO:0007669"/>
    <property type="project" value="InterPro"/>
</dbReference>
<protein>
    <recommendedName>
        <fullName evidence="4">ABC-type transport system permease protein</fullName>
    </recommendedName>
</protein>
<feature type="transmembrane region" description="Helical" evidence="1">
    <location>
        <begin position="295"/>
        <end position="316"/>
    </location>
</feature>
<feature type="transmembrane region" description="Helical" evidence="1">
    <location>
        <begin position="99"/>
        <end position="120"/>
    </location>
</feature>
<dbReference type="Proteomes" id="UP000011543">
    <property type="component" value="Unassembled WGS sequence"/>
</dbReference>
<name>L9UYQ2_NATMM</name>
<dbReference type="PANTHER" id="PTHR43471">
    <property type="entry name" value="ABC TRANSPORTER PERMEASE"/>
    <property type="match status" value="1"/>
</dbReference>
<dbReference type="Pfam" id="PF12679">
    <property type="entry name" value="ABC2_membrane_2"/>
    <property type="match status" value="1"/>
</dbReference>
<evidence type="ECO:0008006" key="4">
    <source>
        <dbReference type="Google" id="ProtNLM"/>
    </source>
</evidence>
<accession>L9UYQ2</accession>
<dbReference type="GeneID" id="8825009"/>
<gene>
    <name evidence="2" type="ORF">C500_09599</name>
</gene>
<feature type="transmembrane region" description="Helical" evidence="1">
    <location>
        <begin position="141"/>
        <end position="167"/>
    </location>
</feature>
<feature type="transmembrane region" description="Helical" evidence="1">
    <location>
        <begin position="179"/>
        <end position="202"/>
    </location>
</feature>
<organism evidence="2 3">
    <name type="scientific">Natrialba magadii (strain ATCC 43099 / DSM 3394 / CCM 3739 / CIP 104546 / IAM 13178 / JCM 8861 / NBRC 102185 / NCIMB 2190 / MS3)</name>
    <name type="common">Natronobacterium magadii</name>
    <dbReference type="NCBI Taxonomy" id="547559"/>
    <lineage>
        <taxon>Archaea</taxon>
        <taxon>Methanobacteriati</taxon>
        <taxon>Methanobacteriota</taxon>
        <taxon>Stenosarchaea group</taxon>
        <taxon>Halobacteria</taxon>
        <taxon>Halobacteriales</taxon>
        <taxon>Natrialbaceae</taxon>
        <taxon>Natrialba</taxon>
    </lineage>
</organism>
<dbReference type="EMBL" id="AOHS01000034">
    <property type="protein sequence ID" value="ELY29856.1"/>
    <property type="molecule type" value="Genomic_DNA"/>
</dbReference>
<proteinExistence type="predicted"/>
<feature type="transmembrane region" description="Helical" evidence="1">
    <location>
        <begin position="41"/>
        <end position="60"/>
    </location>
</feature>